<dbReference type="CDD" id="cd12195">
    <property type="entry name" value="CIPK_C"/>
    <property type="match status" value="1"/>
</dbReference>
<dbReference type="InterPro" id="IPR004041">
    <property type="entry name" value="NAF_dom"/>
</dbReference>
<dbReference type="FunFam" id="3.30.310.80:FF:000005">
    <property type="entry name" value="Non-specific serine/threonine protein kinase"/>
    <property type="match status" value="1"/>
</dbReference>
<dbReference type="GO" id="GO:0009535">
    <property type="term" value="C:chloroplast thylakoid membrane"/>
    <property type="evidence" value="ECO:0007669"/>
    <property type="project" value="InterPro"/>
</dbReference>
<evidence type="ECO:0000256" key="2">
    <source>
        <dbReference type="ARBA" id="ARBA00006234"/>
    </source>
</evidence>
<keyword evidence="12" id="KW-0472">Membrane</keyword>
<gene>
    <name evidence="15" type="ORF">F2Q69_00044370</name>
</gene>
<evidence type="ECO:0000256" key="11">
    <source>
        <dbReference type="ARBA" id="ARBA00048679"/>
    </source>
</evidence>
<name>A0A8S9NL53_BRACR</name>
<keyword evidence="4" id="KW-0723">Serine/threonine-protein kinase</keyword>
<keyword evidence="8" id="KW-0067">ATP-binding</keyword>
<dbReference type="EMBL" id="QGKX02001621">
    <property type="protein sequence ID" value="KAF3505400.1"/>
    <property type="molecule type" value="Genomic_DNA"/>
</dbReference>
<keyword evidence="12" id="KW-1133">Transmembrane helix</keyword>
<keyword evidence="12" id="KW-0812">Transmembrane</keyword>
<comment type="catalytic activity">
    <reaction evidence="11">
        <text>L-seryl-[protein] + ATP = O-phospho-L-seryl-[protein] + ADP + H(+)</text>
        <dbReference type="Rhea" id="RHEA:17989"/>
        <dbReference type="Rhea" id="RHEA-COMP:9863"/>
        <dbReference type="Rhea" id="RHEA-COMP:11604"/>
        <dbReference type="ChEBI" id="CHEBI:15378"/>
        <dbReference type="ChEBI" id="CHEBI:29999"/>
        <dbReference type="ChEBI" id="CHEBI:30616"/>
        <dbReference type="ChEBI" id="CHEBI:83421"/>
        <dbReference type="ChEBI" id="CHEBI:456216"/>
        <dbReference type="EC" id="2.7.11.1"/>
    </reaction>
</comment>
<comment type="similarity">
    <text evidence="2">Belongs to the protein kinase superfamily. CAMK Ser/Thr protein kinase family. SNF1 subfamily.</text>
</comment>
<evidence type="ECO:0000256" key="3">
    <source>
        <dbReference type="ARBA" id="ARBA00012513"/>
    </source>
</evidence>
<evidence type="ECO:0000256" key="9">
    <source>
        <dbReference type="ARBA" id="ARBA00023211"/>
    </source>
</evidence>
<protein>
    <recommendedName>
        <fullName evidence="3">non-specific serine/threonine protein kinase</fullName>
        <ecNumber evidence="3">2.7.11.1</ecNumber>
    </recommendedName>
</protein>
<comment type="catalytic activity">
    <reaction evidence="10">
        <text>L-threonyl-[protein] + ATP = O-phospho-L-threonyl-[protein] + ADP + H(+)</text>
        <dbReference type="Rhea" id="RHEA:46608"/>
        <dbReference type="Rhea" id="RHEA-COMP:11060"/>
        <dbReference type="Rhea" id="RHEA-COMP:11605"/>
        <dbReference type="ChEBI" id="CHEBI:15378"/>
        <dbReference type="ChEBI" id="CHEBI:30013"/>
        <dbReference type="ChEBI" id="CHEBI:30616"/>
        <dbReference type="ChEBI" id="CHEBI:61977"/>
        <dbReference type="ChEBI" id="CHEBI:456216"/>
        <dbReference type="EC" id="2.7.11.1"/>
    </reaction>
</comment>
<dbReference type="PANTHER" id="PTHR47726">
    <property type="entry name" value="NAD(P)H-QUINONE OXIDOREDUCTASE SUBUNIT U, CHLOROPLASTIC"/>
    <property type="match status" value="1"/>
</dbReference>
<keyword evidence="9" id="KW-0464">Manganese</keyword>
<evidence type="ECO:0000313" key="15">
    <source>
        <dbReference type="EMBL" id="KAF3505400.1"/>
    </source>
</evidence>
<accession>A0A8S9NL53</accession>
<sequence>MLSHAASHAVSNSFACWSCGKVLNDQGYDGATADLWSCGVILFVLLAGYLPFDESNLMTLYKKITAAEYTCPPWLSLGAKKLIVRILDPNPVTRISIQEILEDAWFKKNYKRPVFEEKEEANLDDVEAVFKDSEEHHVTEKKEEQPTSMNAFELISMSRALDLGNLFEEEEGYKRETRFAATGAANELVQKIEEASKPLGFDIQKKNYKMRLENVNAGRKGNLKVATEVKIGYQDRVKELMEQGLEEEQLKNKMELVKDSYTILSSVEERRMYDWSLARSEKAERYIWPFEVDIMEPSREEPPPQEPEDVGPTRILGYFIGAWLVLGVALSVALNR</sequence>
<feature type="domain" description="Protein kinase" evidence="13">
    <location>
        <begin position="1"/>
        <end position="106"/>
    </location>
</feature>
<feature type="transmembrane region" description="Helical" evidence="12">
    <location>
        <begin position="33"/>
        <end position="52"/>
    </location>
</feature>
<keyword evidence="5" id="KW-0808">Transferase</keyword>
<evidence type="ECO:0000256" key="5">
    <source>
        <dbReference type="ARBA" id="ARBA00022679"/>
    </source>
</evidence>
<evidence type="ECO:0000256" key="4">
    <source>
        <dbReference type="ARBA" id="ARBA00022527"/>
    </source>
</evidence>
<dbReference type="Pfam" id="PF03822">
    <property type="entry name" value="NAF"/>
    <property type="match status" value="1"/>
</dbReference>
<dbReference type="Proteomes" id="UP000712600">
    <property type="component" value="Unassembled WGS sequence"/>
</dbReference>
<dbReference type="GO" id="GO:0005524">
    <property type="term" value="F:ATP binding"/>
    <property type="evidence" value="ECO:0007669"/>
    <property type="project" value="UniProtKB-KW"/>
</dbReference>
<proteinExistence type="inferred from homology"/>
<dbReference type="InterPro" id="IPR044199">
    <property type="entry name" value="NdhU_chloroplastic"/>
</dbReference>
<comment type="cofactor">
    <cofactor evidence="1">
        <name>Mn(2+)</name>
        <dbReference type="ChEBI" id="CHEBI:29035"/>
    </cofactor>
</comment>
<dbReference type="EC" id="2.7.11.1" evidence="3"/>
<evidence type="ECO:0000256" key="7">
    <source>
        <dbReference type="ARBA" id="ARBA00022777"/>
    </source>
</evidence>
<evidence type="ECO:0000256" key="10">
    <source>
        <dbReference type="ARBA" id="ARBA00047899"/>
    </source>
</evidence>
<evidence type="ECO:0000256" key="12">
    <source>
        <dbReference type="SAM" id="Phobius"/>
    </source>
</evidence>
<keyword evidence="6" id="KW-0547">Nucleotide-binding</keyword>
<evidence type="ECO:0000313" key="16">
    <source>
        <dbReference type="Proteomes" id="UP000712600"/>
    </source>
</evidence>
<dbReference type="GO" id="GO:0004674">
    <property type="term" value="F:protein serine/threonine kinase activity"/>
    <property type="evidence" value="ECO:0007669"/>
    <property type="project" value="UniProtKB-KW"/>
</dbReference>
<dbReference type="AlphaFoldDB" id="A0A8S9NL53"/>
<reference evidence="15" key="1">
    <citation type="submission" date="2019-12" db="EMBL/GenBank/DDBJ databases">
        <title>Genome sequencing and annotation of Brassica cretica.</title>
        <authorList>
            <person name="Studholme D.J."/>
            <person name="Sarris P."/>
        </authorList>
    </citation>
    <scope>NUCLEOTIDE SEQUENCE</scope>
    <source>
        <strain evidence="15">PFS-109/04</strain>
        <tissue evidence="15">Leaf</tissue>
    </source>
</reference>
<evidence type="ECO:0000256" key="1">
    <source>
        <dbReference type="ARBA" id="ARBA00001936"/>
    </source>
</evidence>
<dbReference type="GO" id="GO:0010598">
    <property type="term" value="C:NAD(P)H dehydrogenase complex (plastoquinone)"/>
    <property type="evidence" value="ECO:0007669"/>
    <property type="project" value="InterPro"/>
</dbReference>
<dbReference type="InterPro" id="IPR000719">
    <property type="entry name" value="Prot_kinase_dom"/>
</dbReference>
<dbReference type="Gene3D" id="3.30.310.80">
    <property type="entry name" value="Kinase associated domain 1, KA1"/>
    <property type="match status" value="1"/>
</dbReference>
<feature type="domain" description="NAF" evidence="14">
    <location>
        <begin position="144"/>
        <end position="168"/>
    </location>
</feature>
<dbReference type="SUPFAM" id="SSF56112">
    <property type="entry name" value="Protein kinase-like (PK-like)"/>
    <property type="match status" value="1"/>
</dbReference>
<dbReference type="Pfam" id="PF00069">
    <property type="entry name" value="Pkinase"/>
    <property type="match status" value="1"/>
</dbReference>
<dbReference type="PANTHER" id="PTHR47726:SF1">
    <property type="entry name" value="NAD(P)H-QUINONE OXIDOREDUCTASE SUBUNIT U, CHLOROPLASTIC"/>
    <property type="match status" value="1"/>
</dbReference>
<dbReference type="PROSITE" id="PS50816">
    <property type="entry name" value="NAF"/>
    <property type="match status" value="1"/>
</dbReference>
<evidence type="ECO:0000256" key="8">
    <source>
        <dbReference type="ARBA" id="ARBA00022840"/>
    </source>
</evidence>
<dbReference type="Gene3D" id="1.10.510.10">
    <property type="entry name" value="Transferase(Phosphotransferase) domain 1"/>
    <property type="match status" value="1"/>
</dbReference>
<feature type="transmembrane region" description="Helical" evidence="12">
    <location>
        <begin position="315"/>
        <end position="334"/>
    </location>
</feature>
<evidence type="ECO:0000259" key="13">
    <source>
        <dbReference type="PROSITE" id="PS50011"/>
    </source>
</evidence>
<evidence type="ECO:0000259" key="14">
    <source>
        <dbReference type="PROSITE" id="PS50816"/>
    </source>
</evidence>
<dbReference type="InterPro" id="IPR011009">
    <property type="entry name" value="Kinase-like_dom_sf"/>
</dbReference>
<keyword evidence="7" id="KW-0418">Kinase</keyword>
<evidence type="ECO:0000256" key="6">
    <source>
        <dbReference type="ARBA" id="ARBA00022741"/>
    </source>
</evidence>
<comment type="caution">
    <text evidence="15">The sequence shown here is derived from an EMBL/GenBank/DDBJ whole genome shotgun (WGS) entry which is preliminary data.</text>
</comment>
<organism evidence="15 16">
    <name type="scientific">Brassica cretica</name>
    <name type="common">Mustard</name>
    <dbReference type="NCBI Taxonomy" id="69181"/>
    <lineage>
        <taxon>Eukaryota</taxon>
        <taxon>Viridiplantae</taxon>
        <taxon>Streptophyta</taxon>
        <taxon>Embryophyta</taxon>
        <taxon>Tracheophyta</taxon>
        <taxon>Spermatophyta</taxon>
        <taxon>Magnoliopsida</taxon>
        <taxon>eudicotyledons</taxon>
        <taxon>Gunneridae</taxon>
        <taxon>Pentapetalae</taxon>
        <taxon>rosids</taxon>
        <taxon>malvids</taxon>
        <taxon>Brassicales</taxon>
        <taxon>Brassicaceae</taxon>
        <taxon>Brassiceae</taxon>
        <taxon>Brassica</taxon>
    </lineage>
</organism>
<dbReference type="PROSITE" id="PS50011">
    <property type="entry name" value="PROTEIN_KINASE_DOM"/>
    <property type="match status" value="1"/>
</dbReference>
<dbReference type="GO" id="GO:0007165">
    <property type="term" value="P:signal transduction"/>
    <property type="evidence" value="ECO:0007669"/>
    <property type="project" value="InterPro"/>
</dbReference>
<dbReference type="InterPro" id="IPR018451">
    <property type="entry name" value="NAF/FISL_domain"/>
</dbReference>